<dbReference type="InterPro" id="IPR001478">
    <property type="entry name" value="PDZ"/>
</dbReference>
<dbReference type="SMART" id="SM00382">
    <property type="entry name" value="AAA"/>
    <property type="match status" value="2"/>
</dbReference>
<feature type="compositionally biased region" description="Basic and acidic residues" evidence="9">
    <location>
        <begin position="65"/>
        <end position="74"/>
    </location>
</feature>
<keyword evidence="6" id="KW-0067">ATP-binding</keyword>
<keyword evidence="5" id="KW-0547">Nucleotide-binding</keyword>
<feature type="region of interest" description="Disordered" evidence="9">
    <location>
        <begin position="65"/>
        <end position="150"/>
    </location>
</feature>
<feature type="transmembrane region" description="Helical" evidence="10">
    <location>
        <begin position="1448"/>
        <end position="1468"/>
    </location>
</feature>
<dbReference type="Pfam" id="PF19055">
    <property type="entry name" value="ABC2_membrane_7"/>
    <property type="match status" value="1"/>
</dbReference>
<feature type="transmembrane region" description="Helical" evidence="10">
    <location>
        <begin position="1013"/>
        <end position="1038"/>
    </location>
</feature>
<comment type="similarity">
    <text evidence="2">Belongs to the ABC transporter superfamily. ABCG family. PDR (TC 3.A.1.205) subfamily.</text>
</comment>
<keyword evidence="14" id="KW-1185">Reference proteome</keyword>
<reference evidence="13 14" key="1">
    <citation type="submission" date="2020-06" db="EMBL/GenBank/DDBJ databases">
        <title>WGS assembly of Ceratodon purpureus strain R40.</title>
        <authorList>
            <person name="Carey S.B."/>
            <person name="Jenkins J."/>
            <person name="Shu S."/>
            <person name="Lovell J.T."/>
            <person name="Sreedasyam A."/>
            <person name="Maumus F."/>
            <person name="Tiley G.P."/>
            <person name="Fernandez-Pozo N."/>
            <person name="Barry K."/>
            <person name="Chen C."/>
            <person name="Wang M."/>
            <person name="Lipzen A."/>
            <person name="Daum C."/>
            <person name="Saski C.A."/>
            <person name="Payton A.C."/>
            <person name="Mcbreen J.C."/>
            <person name="Conrad R.E."/>
            <person name="Kollar L.M."/>
            <person name="Olsson S."/>
            <person name="Huttunen S."/>
            <person name="Landis J.B."/>
            <person name="Wickett N.J."/>
            <person name="Johnson M.G."/>
            <person name="Rensing S.A."/>
            <person name="Grimwood J."/>
            <person name="Schmutz J."/>
            <person name="Mcdaniel S.F."/>
        </authorList>
    </citation>
    <scope>NUCLEOTIDE SEQUENCE [LARGE SCALE GENOMIC DNA]</scope>
    <source>
        <strain evidence="13 14">R40</strain>
    </source>
</reference>
<dbReference type="GO" id="GO:0016887">
    <property type="term" value="F:ATP hydrolysis activity"/>
    <property type="evidence" value="ECO:0007669"/>
    <property type="project" value="InterPro"/>
</dbReference>
<accession>A0A8T0GFV1</accession>
<feature type="domain" description="PDZ" evidence="11">
    <location>
        <begin position="629"/>
        <end position="736"/>
    </location>
</feature>
<keyword evidence="4 10" id="KW-0812">Transmembrane</keyword>
<evidence type="ECO:0000256" key="9">
    <source>
        <dbReference type="SAM" id="MobiDB-lite"/>
    </source>
</evidence>
<dbReference type="InterPro" id="IPR013525">
    <property type="entry name" value="ABC2_TM"/>
</dbReference>
<evidence type="ECO:0000256" key="2">
    <source>
        <dbReference type="ARBA" id="ARBA00006012"/>
    </source>
</evidence>
<evidence type="ECO:0000313" key="13">
    <source>
        <dbReference type="EMBL" id="KAG0557194.1"/>
    </source>
</evidence>
<name>A0A8T0GFV1_CERPU</name>
<evidence type="ECO:0000256" key="10">
    <source>
        <dbReference type="SAM" id="Phobius"/>
    </source>
</evidence>
<feature type="transmembrane region" description="Helical" evidence="10">
    <location>
        <begin position="921"/>
        <end position="942"/>
    </location>
</feature>
<gene>
    <name evidence="13" type="ORF">KC19_11G109200</name>
</gene>
<evidence type="ECO:0000256" key="5">
    <source>
        <dbReference type="ARBA" id="ARBA00022741"/>
    </source>
</evidence>
<dbReference type="Proteomes" id="UP000822688">
    <property type="component" value="Chromosome 11"/>
</dbReference>
<evidence type="ECO:0000256" key="6">
    <source>
        <dbReference type="ARBA" id="ARBA00022840"/>
    </source>
</evidence>
<keyword evidence="7 10" id="KW-1133">Transmembrane helix</keyword>
<dbReference type="GO" id="GO:0140359">
    <property type="term" value="F:ABC-type transporter activity"/>
    <property type="evidence" value="ECO:0007669"/>
    <property type="project" value="InterPro"/>
</dbReference>
<comment type="subcellular location">
    <subcellularLocation>
        <location evidence="1">Membrane</location>
        <topology evidence="1">Multi-pass membrane protein</topology>
    </subcellularLocation>
</comment>
<feature type="transmembrane region" description="Helical" evidence="10">
    <location>
        <begin position="851"/>
        <end position="879"/>
    </location>
</feature>
<keyword evidence="8 10" id="KW-0472">Membrane</keyword>
<feature type="compositionally biased region" description="Low complexity" evidence="9">
    <location>
        <begin position="108"/>
        <end position="117"/>
    </location>
</feature>
<dbReference type="InterPro" id="IPR003439">
    <property type="entry name" value="ABC_transporter-like_ATP-bd"/>
</dbReference>
<feature type="compositionally biased region" description="Polar residues" evidence="9">
    <location>
        <begin position="124"/>
        <end position="141"/>
    </location>
</feature>
<feature type="transmembrane region" description="Helical" evidence="10">
    <location>
        <begin position="1590"/>
        <end position="1610"/>
    </location>
</feature>
<comment type="caution">
    <text evidence="13">The sequence shown here is derived from an EMBL/GenBank/DDBJ whole genome shotgun (WGS) entry which is preliminary data.</text>
</comment>
<evidence type="ECO:0000256" key="3">
    <source>
        <dbReference type="ARBA" id="ARBA00022448"/>
    </source>
</evidence>
<evidence type="ECO:0000256" key="1">
    <source>
        <dbReference type="ARBA" id="ARBA00004141"/>
    </source>
</evidence>
<dbReference type="CDD" id="cd03232">
    <property type="entry name" value="ABCG_PDR_domain2"/>
    <property type="match status" value="1"/>
</dbReference>
<evidence type="ECO:0000256" key="4">
    <source>
        <dbReference type="ARBA" id="ARBA00022692"/>
    </source>
</evidence>
<dbReference type="InterPro" id="IPR003593">
    <property type="entry name" value="AAA+_ATPase"/>
</dbReference>
<feature type="transmembrane region" description="Helical" evidence="10">
    <location>
        <begin position="777"/>
        <end position="796"/>
    </location>
</feature>
<proteinExistence type="inferred from homology"/>
<feature type="domain" description="ABC transporter" evidence="12">
    <location>
        <begin position="294"/>
        <end position="584"/>
    </location>
</feature>
<dbReference type="Pfam" id="PF01061">
    <property type="entry name" value="ABC2_membrane"/>
    <property type="match status" value="2"/>
</dbReference>
<organism evidence="13 14">
    <name type="scientific">Ceratodon purpureus</name>
    <name type="common">Fire moss</name>
    <name type="synonym">Dicranum purpureum</name>
    <dbReference type="NCBI Taxonomy" id="3225"/>
    <lineage>
        <taxon>Eukaryota</taxon>
        <taxon>Viridiplantae</taxon>
        <taxon>Streptophyta</taxon>
        <taxon>Embryophyta</taxon>
        <taxon>Bryophyta</taxon>
        <taxon>Bryophytina</taxon>
        <taxon>Bryopsida</taxon>
        <taxon>Dicranidae</taxon>
        <taxon>Pseudoditrichales</taxon>
        <taxon>Ditrichaceae</taxon>
        <taxon>Ceratodon</taxon>
    </lineage>
</organism>
<feature type="transmembrane region" description="Helical" evidence="10">
    <location>
        <begin position="891"/>
        <end position="915"/>
    </location>
</feature>
<evidence type="ECO:0000259" key="12">
    <source>
        <dbReference type="PROSITE" id="PS50893"/>
    </source>
</evidence>
<dbReference type="PROSITE" id="PS50106">
    <property type="entry name" value="PDZ"/>
    <property type="match status" value="1"/>
</dbReference>
<evidence type="ECO:0000259" key="11">
    <source>
        <dbReference type="PROSITE" id="PS50106"/>
    </source>
</evidence>
<dbReference type="InterPro" id="IPR027417">
    <property type="entry name" value="P-loop_NTPase"/>
</dbReference>
<evidence type="ECO:0000256" key="8">
    <source>
        <dbReference type="ARBA" id="ARBA00023136"/>
    </source>
</evidence>
<dbReference type="EMBL" id="CM026432">
    <property type="protein sequence ID" value="KAG0557194.1"/>
    <property type="molecule type" value="Genomic_DNA"/>
</dbReference>
<dbReference type="InterPro" id="IPR034003">
    <property type="entry name" value="ABCG_PDR_2"/>
</dbReference>
<dbReference type="PROSITE" id="PS50893">
    <property type="entry name" value="ABC_TRANSPORTER_2"/>
    <property type="match status" value="2"/>
</dbReference>
<dbReference type="Gene3D" id="3.40.50.300">
    <property type="entry name" value="P-loop containing nucleotide triphosphate hydrolases"/>
    <property type="match status" value="2"/>
</dbReference>
<feature type="domain" description="ABC transporter" evidence="12">
    <location>
        <begin position="1115"/>
        <end position="1355"/>
    </location>
</feature>
<keyword evidence="3" id="KW-0813">Transport</keyword>
<dbReference type="InterPro" id="IPR043926">
    <property type="entry name" value="ABCG_dom"/>
</dbReference>
<dbReference type="SUPFAM" id="SSF52540">
    <property type="entry name" value="P-loop containing nucleoside triphosphate hydrolases"/>
    <property type="match status" value="2"/>
</dbReference>
<feature type="transmembrane region" description="Helical" evidence="10">
    <location>
        <begin position="1694"/>
        <end position="1715"/>
    </location>
</feature>
<feature type="transmembrane region" description="Helical" evidence="10">
    <location>
        <begin position="1563"/>
        <end position="1583"/>
    </location>
</feature>
<dbReference type="GO" id="GO:0005524">
    <property type="term" value="F:ATP binding"/>
    <property type="evidence" value="ECO:0007669"/>
    <property type="project" value="UniProtKB-KW"/>
</dbReference>
<dbReference type="Pfam" id="PF00005">
    <property type="entry name" value="ABC_tran"/>
    <property type="match status" value="2"/>
</dbReference>
<dbReference type="PANTHER" id="PTHR19241">
    <property type="entry name" value="ATP-BINDING CASSETTE TRANSPORTER"/>
    <property type="match status" value="1"/>
</dbReference>
<feature type="transmembrane region" description="Helical" evidence="10">
    <location>
        <begin position="1520"/>
        <end position="1551"/>
    </location>
</feature>
<dbReference type="GO" id="GO:0005886">
    <property type="term" value="C:plasma membrane"/>
    <property type="evidence" value="ECO:0007669"/>
    <property type="project" value="UniProtKB-ARBA"/>
</dbReference>
<evidence type="ECO:0000256" key="7">
    <source>
        <dbReference type="ARBA" id="ARBA00022989"/>
    </source>
</evidence>
<evidence type="ECO:0000313" key="14">
    <source>
        <dbReference type="Proteomes" id="UP000822688"/>
    </source>
</evidence>
<protein>
    <submittedName>
        <fullName evidence="13">Uncharacterized protein</fullName>
    </submittedName>
</protein>
<sequence>MERLATGSWSLVSPGLQPPWDRSIPDEGCAQFAFVCKLCMFLDEKLFEVCSRDSDMAGVNLVHDDPLGEDRHWNGIEPEVSEGQGRKRSRIQSHLRPSIPKKPEWDASSSSGSISKSPPIYPNVNPNSRKGSRMGSTTSQPKPGEQIRSSEVIYFTERLKEYYDRSNDDVTSTISSGQKRKYLDQLKDQLNIGEKEQSKAVVPHDQDPTGIKKKLQPLGKDGLMNLIVDMAKKLEEAGKSAEISRLLDAALSAAVVKPAIGRDLTGIDRILKDGFLSFLIRVRQHLPRFPPQVVKFKGLTYGAELRHAKQGFETVGSTLAKCFLACCAERQGMQHFKILDNCSGYLMPGTLTLVCGPPGCGKSSLHKALAGRLHVDKNTTLQGSVKYNHKSIDRIQVRRLAAYIAQTDRHLPLLTVRETCEFANACTSHFTNNPEWYGKSAEKMEALQDEIGGVNLPLELTLHLLGLRGVSDTIVGNAAVRGVSGGERHRVTTAEMVSGTFLVYLLDEISTGLDSSATYDIVSAFRTMARIRRYTCLFSLLQPSPEVFNLFDRIIVMHEGRIIYQGPREDVLLYFKKLGYVKPNHVDVADFLQEISTEEGVGYLTPGHKHLTVDGFVSAYMASDMYKDIVRILDNKQDAEELWLEAKKPLGLKITDGETTGDVVIQEVESSGTATVIDIQQTSQVKAGDKITAIGINHENLEYLTLPGTQKSDAETIVDKVQRAQDYVRLQLERPLEKVPSETTKIFEKEYVQDWWTSTKVVMRRQGLLLIKSRSFLYARMLQLAVLGIFTGTLFYQVPDSKLRSDMDLRKSLSFIAVMTLSLNTVSQIPVQLDERAVFEKQYAARFFRPYAYVLACCLSQIPLTLIEMIIYTPLIYWLTGLTSSNNGAHYILYILVVFLCAITFAMITRLLASFCSTKEAASGLAGLCIIFFLLFSGFLIVKSKVPDWWIWVYYISPLQWAVTAIVCNEFLSDRYSQSCSDSITYCVGKSDMNIGQAYLDLYSFPTTTLRGYWIPVIILACYYGILTVFCFLSTTYVRHDEVKLPSVARLLRNQPVVLKPSKPPALHYDIFDSSSKPSGNKRRFPLIGFAKKAKAEDNFVISFEPMILSFHQIVYEVDIPGIKDPRVLLSHVSGFSKPKTMTALMGSSGAGKTTLLDVLAGRKTTGRILGDVFINGFPKEQETFARIAGYVEQNDIHTPFITVRESLEFSGSLRLPRGTSAGSRQKFIEEVMKLLELNEIEDKLVGSIGDGGLSVEEAKRLTIGVELVANPSILFLDEPTSGLDSRAAQIVMRSVTNIVSSGRSVICTIHQPSRRLFLYFSHLMLLKRGGEIAYFGPIGEQAKDLLNYFQSLPGIHECPADQNPASYMLEIIGAGIGHVAQRDFALDYQQSSLAQRNLVELETFKFGRGHIGKEPVIKGYGASHWVLCKVVIFRQFRTYWRNISYSFGRMMLMVILGLILGSTFYQVDYTNTAGMVSRMGLIYLSVVMVAVSNANNVIPQVNAERVVYYREKASNMYPVLFYSISWTLAEIPYLCISTLIFCLICFTMSGIATGSLRQFFEFWFVFCEYAACITLFGIFLAMMTPNAQVATIIVPIVVNFWNMTSGFMIPKSKIPNFWIWLYWVNPTQYTINTLTSIAFYCDVGTPPCDTCSLLPNSCPDCPCVHVADQGNLLAWLIMKNSMSLDYDARHKNMGILGLFVSAFMVATVVALRFMKYDVR</sequence>